<accession>A0A173XGX4</accession>
<protein>
    <submittedName>
        <fullName evidence="10">Rhamnulose kinase/L-fuculose kinase</fullName>
        <ecNumber evidence="10">2.7.1.5</ecNumber>
    </submittedName>
</protein>
<dbReference type="PANTHER" id="PTHR10196:SF93">
    <property type="entry name" value="L-RHAMNULOKINASE"/>
    <property type="match status" value="1"/>
</dbReference>
<keyword evidence="2 10" id="KW-0808">Transferase</keyword>
<dbReference type="InterPro" id="IPR043129">
    <property type="entry name" value="ATPase_NBD"/>
</dbReference>
<evidence type="ECO:0000313" key="11">
    <source>
        <dbReference type="Proteomes" id="UP000095419"/>
    </source>
</evidence>
<dbReference type="PANTHER" id="PTHR10196">
    <property type="entry name" value="SUGAR KINASE"/>
    <property type="match status" value="1"/>
</dbReference>
<keyword evidence="6" id="KW-1015">Disulfide bond</keyword>
<dbReference type="EC" id="2.7.1.5" evidence="10"/>
<keyword evidence="4 10" id="KW-0418">Kinase</keyword>
<dbReference type="GO" id="GO:0004370">
    <property type="term" value="F:glycerol kinase activity"/>
    <property type="evidence" value="ECO:0007669"/>
    <property type="project" value="TreeGrafter"/>
</dbReference>
<dbReference type="GO" id="GO:0019301">
    <property type="term" value="P:rhamnose catabolic process"/>
    <property type="evidence" value="ECO:0007669"/>
    <property type="project" value="InterPro"/>
</dbReference>
<name>A0A173XGX4_BACUN</name>
<feature type="domain" description="Carbohydrate kinase FGGY C-terminal" evidence="9">
    <location>
        <begin position="255"/>
        <end position="443"/>
    </location>
</feature>
<evidence type="ECO:0000256" key="7">
    <source>
        <dbReference type="ARBA" id="ARBA00023308"/>
    </source>
</evidence>
<dbReference type="InterPro" id="IPR000577">
    <property type="entry name" value="Carb_kinase_FGGY"/>
</dbReference>
<keyword evidence="5" id="KW-0067">ATP-binding</keyword>
<dbReference type="AlphaFoldDB" id="A0A173XGX4"/>
<dbReference type="FunFam" id="3.30.420.40:FF:000073">
    <property type="entry name" value="Rhamnulokinase"/>
    <property type="match status" value="1"/>
</dbReference>
<feature type="domain" description="Carbohydrate kinase FGGY N-terminal" evidence="8">
    <location>
        <begin position="6"/>
        <end position="244"/>
    </location>
</feature>
<evidence type="ECO:0000256" key="3">
    <source>
        <dbReference type="ARBA" id="ARBA00022741"/>
    </source>
</evidence>
<dbReference type="InterPro" id="IPR018485">
    <property type="entry name" value="FGGY_C"/>
</dbReference>
<keyword evidence="3" id="KW-0547">Nucleotide-binding</keyword>
<organism evidence="10 11">
    <name type="scientific">Bacteroides uniformis</name>
    <dbReference type="NCBI Taxonomy" id="820"/>
    <lineage>
        <taxon>Bacteria</taxon>
        <taxon>Pseudomonadati</taxon>
        <taxon>Bacteroidota</taxon>
        <taxon>Bacteroidia</taxon>
        <taxon>Bacteroidales</taxon>
        <taxon>Bacteroidaceae</taxon>
        <taxon>Bacteroides</taxon>
    </lineage>
</organism>
<dbReference type="PIRSF" id="PIRSF000538">
    <property type="entry name" value="GlpK"/>
    <property type="match status" value="1"/>
</dbReference>
<dbReference type="InterPro" id="IPR013449">
    <property type="entry name" value="Rhamnulokinase"/>
</dbReference>
<sequence>MKQCFFAVDLGATSGRTILGTFTSNGLEMEEVNRFPNHLIEAGGHFYWDIYELYRHIIEGLRIAARKGVEITSIGIDTWGVDFVCVGKDGGFLRQPYSYRDPHTVGAPEAFFTRIPRSHVYGWTGIQVMNFNSLFQLDTLRRNHDSALATADKLLFMPDALSYMLTGQMVTEYTIASTAQLVNANTRRLEDALLQEIGLTQAHFGRFVYPGEKIGGLTEEVQQITGLGAVPVIAVAGHDTASAVAAVPAMDRNFAYLSSGTWSLMGVETDAPVITAETESLNFTNEGGVEGTIRLLKNICGMWLLERCRTEWGEIPYSELIVEAGTCEPFRSLINPDDALFTNPANMEQAIKTYCSDYRQPIPMTHGQIVRCIFESLALRYRQVLDSLRNLSPRPVEALHVIGGGSRNELLNQWTANAVGIPVIAGPSEATAIGNVMVQALAAGAARDIASMRQLINRSIPLKTFYPQDMEDWNTAYLHFKQLTMTNYNG</sequence>
<comment type="similarity">
    <text evidence="1">Belongs to the FGGY kinase family.</text>
</comment>
<dbReference type="RefSeq" id="WP_057087006.1">
    <property type="nucleotide sequence ID" value="NZ_CYZF01000001.1"/>
</dbReference>
<evidence type="ECO:0000259" key="9">
    <source>
        <dbReference type="Pfam" id="PF02782"/>
    </source>
</evidence>
<evidence type="ECO:0000256" key="6">
    <source>
        <dbReference type="ARBA" id="ARBA00023157"/>
    </source>
</evidence>
<dbReference type="GO" id="GO:0008993">
    <property type="term" value="F:rhamnulokinase activity"/>
    <property type="evidence" value="ECO:0007669"/>
    <property type="project" value="UniProtKB-EC"/>
</dbReference>
<dbReference type="SUPFAM" id="SSF53067">
    <property type="entry name" value="Actin-like ATPase domain"/>
    <property type="match status" value="2"/>
</dbReference>
<gene>
    <name evidence="10" type="primary">rhaB</name>
    <name evidence="10" type="ORF">ERS417307_00242</name>
</gene>
<dbReference type="EMBL" id="CYZF01000001">
    <property type="protein sequence ID" value="CUN51071.1"/>
    <property type="molecule type" value="Genomic_DNA"/>
</dbReference>
<evidence type="ECO:0000256" key="4">
    <source>
        <dbReference type="ARBA" id="ARBA00022777"/>
    </source>
</evidence>
<proteinExistence type="inferred from homology"/>
<dbReference type="Proteomes" id="UP000095419">
    <property type="component" value="Unassembled WGS sequence"/>
</dbReference>
<evidence type="ECO:0000256" key="1">
    <source>
        <dbReference type="ARBA" id="ARBA00009156"/>
    </source>
</evidence>
<dbReference type="CDD" id="cd07771">
    <property type="entry name" value="ASKHA_NBD_FGGY_RhaB-like"/>
    <property type="match status" value="1"/>
</dbReference>
<evidence type="ECO:0000313" key="10">
    <source>
        <dbReference type="EMBL" id="CUN51071.1"/>
    </source>
</evidence>
<evidence type="ECO:0000259" key="8">
    <source>
        <dbReference type="Pfam" id="PF00370"/>
    </source>
</evidence>
<evidence type="ECO:0000256" key="5">
    <source>
        <dbReference type="ARBA" id="ARBA00022840"/>
    </source>
</evidence>
<dbReference type="GO" id="GO:0005829">
    <property type="term" value="C:cytosol"/>
    <property type="evidence" value="ECO:0007669"/>
    <property type="project" value="TreeGrafter"/>
</dbReference>
<keyword evidence="7" id="KW-0684">Rhamnose metabolism</keyword>
<dbReference type="InterPro" id="IPR018484">
    <property type="entry name" value="FGGY_N"/>
</dbReference>
<dbReference type="GO" id="GO:0005524">
    <property type="term" value="F:ATP binding"/>
    <property type="evidence" value="ECO:0007669"/>
    <property type="project" value="UniProtKB-KW"/>
</dbReference>
<reference evidence="10 11" key="1">
    <citation type="submission" date="2015-09" db="EMBL/GenBank/DDBJ databases">
        <authorList>
            <consortium name="Pathogen Informatics"/>
        </authorList>
    </citation>
    <scope>NUCLEOTIDE SEQUENCE [LARGE SCALE GENOMIC DNA]</scope>
    <source>
        <strain evidence="10 11">2789STDY5608791</strain>
    </source>
</reference>
<dbReference type="Pfam" id="PF02782">
    <property type="entry name" value="FGGY_C"/>
    <property type="match status" value="1"/>
</dbReference>
<dbReference type="Pfam" id="PF00370">
    <property type="entry name" value="FGGY_N"/>
    <property type="match status" value="1"/>
</dbReference>
<dbReference type="Gene3D" id="3.30.420.40">
    <property type="match status" value="2"/>
</dbReference>
<dbReference type="GO" id="GO:0006071">
    <property type="term" value="P:glycerol metabolic process"/>
    <property type="evidence" value="ECO:0007669"/>
    <property type="project" value="TreeGrafter"/>
</dbReference>
<evidence type="ECO:0000256" key="2">
    <source>
        <dbReference type="ARBA" id="ARBA00022679"/>
    </source>
</evidence>